<evidence type="ECO:0000256" key="13">
    <source>
        <dbReference type="ARBA" id="ARBA00023053"/>
    </source>
</evidence>
<evidence type="ECO:0000256" key="11">
    <source>
        <dbReference type="ARBA" id="ARBA00022958"/>
    </source>
</evidence>
<dbReference type="NCBIfam" id="TIGR00367">
    <property type="entry name" value="calcium/sodium antiporter"/>
    <property type="match status" value="1"/>
</dbReference>
<feature type="transmembrane region" description="Helical" evidence="18">
    <location>
        <begin position="167"/>
        <end position="186"/>
    </location>
</feature>
<dbReference type="AlphaFoldDB" id="A0A9W6ZPI5"/>
<keyword evidence="7 18" id="KW-0812">Transmembrane</keyword>
<dbReference type="EMBL" id="BRXW01000478">
    <property type="protein sequence ID" value="GMH58469.1"/>
    <property type="molecule type" value="Genomic_DNA"/>
</dbReference>
<dbReference type="InterPro" id="IPR004481">
    <property type="entry name" value="K/Na/Ca-exchanger"/>
</dbReference>
<dbReference type="PRINTS" id="PR01259">
    <property type="entry name" value="NACAEXCHNGR"/>
</dbReference>
<comment type="caution">
    <text evidence="20">The sequence shown here is derived from an EMBL/GenBank/DDBJ whole genome shotgun (WGS) entry which is preliminary data.</text>
</comment>
<sequence>MPSLKLQRRRALRPYTLAVPLVLMLGMLAYTSLSSPEKISSRRLMDDSCPAMESWEDGFWGAALHVFVMFYIFCSLAIICDDYFCESLEKISDELGLSPDVAGATFMAAGSSAPELFVSFADNVIATETKSIGVGTIIGSAIFNILIIIALTAALAGQDLQLDFRPLARDSIWYTISIVIMVIVIADGEVHTGESIFLVLGYVGYVTFMVFNESIMSRMCPAKAEEEKDVELGTTSKAKGMSMDLESIEVEGVSAPAPAPAASDKKEGASSDKDDDDNEDPGPYFECLTWASVAEEGWDSKAWFIFAYPINVVFRFTVPDCNHKRFSGPAGYVTCFVMSIIHIAVASHFLVDSATKFGCIVHMPFALMGLTIVAAGTSVPDAISSVVVAKSGEGDMAVSNAIGSNVFDILLGLGLPYLLSNTVKDKVPTVSVDELIPSVCILFGILTAVIGILWWSNWMLNPKVGMSLFVLYFLYVVFAYIHGLS</sequence>
<feature type="transmembrane region" description="Helical" evidence="18">
    <location>
        <begin position="58"/>
        <end position="80"/>
    </location>
</feature>
<feature type="region of interest" description="Disordered" evidence="17">
    <location>
        <begin position="256"/>
        <end position="279"/>
    </location>
</feature>
<feature type="transmembrane region" description="Helical" evidence="18">
    <location>
        <begin position="464"/>
        <end position="483"/>
    </location>
</feature>
<accession>A0A9W6ZPI5</accession>
<name>A0A9W6ZPI5_9STRA</name>
<keyword evidence="15 18" id="KW-0472">Membrane</keyword>
<keyword evidence="14" id="KW-0406">Ion transport</keyword>
<evidence type="ECO:0000256" key="14">
    <source>
        <dbReference type="ARBA" id="ARBA00023065"/>
    </source>
</evidence>
<evidence type="ECO:0000256" key="15">
    <source>
        <dbReference type="ARBA" id="ARBA00023136"/>
    </source>
</evidence>
<keyword evidence="4" id="KW-0050">Antiport</keyword>
<keyword evidence="16" id="KW-0739">Sodium transport</keyword>
<keyword evidence="11" id="KW-0630">Potassium</keyword>
<evidence type="ECO:0000256" key="12">
    <source>
        <dbReference type="ARBA" id="ARBA00022989"/>
    </source>
</evidence>
<comment type="similarity">
    <text evidence="2">Belongs to the Ca(2+):cation antiporter (CaCA) (TC 2.A.19) family. SLC24A subfamily.</text>
</comment>
<dbReference type="InterPro" id="IPR004836">
    <property type="entry name" value="Na_Ca_Ex"/>
</dbReference>
<reference evidence="21" key="1">
    <citation type="journal article" date="2023" name="Commun. Biol.">
        <title>Genome analysis of Parmales, the sister group of diatoms, reveals the evolutionary specialization of diatoms from phago-mixotrophs to photoautotrophs.</title>
        <authorList>
            <person name="Ban H."/>
            <person name="Sato S."/>
            <person name="Yoshikawa S."/>
            <person name="Yamada K."/>
            <person name="Nakamura Y."/>
            <person name="Ichinomiya M."/>
            <person name="Sato N."/>
            <person name="Blanc-Mathieu R."/>
            <person name="Endo H."/>
            <person name="Kuwata A."/>
            <person name="Ogata H."/>
        </authorList>
    </citation>
    <scope>NUCLEOTIDE SEQUENCE [LARGE SCALE GENOMIC DNA]</scope>
    <source>
        <strain evidence="21">NIES 3700</strain>
    </source>
</reference>
<evidence type="ECO:0000256" key="3">
    <source>
        <dbReference type="ARBA" id="ARBA00022448"/>
    </source>
</evidence>
<evidence type="ECO:0000256" key="5">
    <source>
        <dbReference type="ARBA" id="ARBA00022538"/>
    </source>
</evidence>
<dbReference type="GO" id="GO:0005262">
    <property type="term" value="F:calcium channel activity"/>
    <property type="evidence" value="ECO:0007669"/>
    <property type="project" value="TreeGrafter"/>
</dbReference>
<feature type="transmembrane region" description="Helical" evidence="18">
    <location>
        <begin position="435"/>
        <end position="455"/>
    </location>
</feature>
<dbReference type="PANTHER" id="PTHR10846:SF8">
    <property type="entry name" value="INNER MEMBRANE PROTEIN YRBG"/>
    <property type="match status" value="1"/>
</dbReference>
<evidence type="ECO:0000256" key="6">
    <source>
        <dbReference type="ARBA" id="ARBA00022568"/>
    </source>
</evidence>
<evidence type="ECO:0000256" key="2">
    <source>
        <dbReference type="ARBA" id="ARBA00005364"/>
    </source>
</evidence>
<keyword evidence="9" id="KW-0106">Calcium</keyword>
<keyword evidence="21" id="KW-1185">Reference proteome</keyword>
<feature type="transmembrane region" description="Helical" evidence="18">
    <location>
        <begin position="363"/>
        <end position="389"/>
    </location>
</feature>
<protein>
    <recommendedName>
        <fullName evidence="19">Sodium/calcium exchanger membrane region domain-containing protein</fullName>
    </recommendedName>
</protein>
<evidence type="ECO:0000256" key="10">
    <source>
        <dbReference type="ARBA" id="ARBA00022847"/>
    </source>
</evidence>
<keyword evidence="12 18" id="KW-1133">Transmembrane helix</keyword>
<keyword evidence="5" id="KW-0633">Potassium transport</keyword>
<dbReference type="InterPro" id="IPR044880">
    <property type="entry name" value="NCX_ion-bd_dom_sf"/>
</dbReference>
<organism evidence="20 21">
    <name type="scientific">Triparma laevis f. longispina</name>
    <dbReference type="NCBI Taxonomy" id="1714387"/>
    <lineage>
        <taxon>Eukaryota</taxon>
        <taxon>Sar</taxon>
        <taxon>Stramenopiles</taxon>
        <taxon>Ochrophyta</taxon>
        <taxon>Bolidophyceae</taxon>
        <taxon>Parmales</taxon>
        <taxon>Triparmaceae</taxon>
        <taxon>Triparma</taxon>
    </lineage>
</organism>
<feature type="compositionally biased region" description="Basic and acidic residues" evidence="17">
    <location>
        <begin position="263"/>
        <end position="272"/>
    </location>
</feature>
<gene>
    <name evidence="20" type="ORF">TrLO_g7394</name>
</gene>
<dbReference type="PANTHER" id="PTHR10846">
    <property type="entry name" value="SODIUM/POTASSIUM/CALCIUM EXCHANGER"/>
    <property type="match status" value="1"/>
</dbReference>
<dbReference type="OrthoDB" id="2127281at2759"/>
<dbReference type="Pfam" id="PF01699">
    <property type="entry name" value="Na_Ca_ex"/>
    <property type="match status" value="2"/>
</dbReference>
<feature type="domain" description="Sodium/calcium exchanger membrane region" evidence="19">
    <location>
        <begin position="66"/>
        <end position="210"/>
    </location>
</feature>
<keyword evidence="6" id="KW-0109">Calcium transport</keyword>
<evidence type="ECO:0000259" key="19">
    <source>
        <dbReference type="Pfam" id="PF01699"/>
    </source>
</evidence>
<evidence type="ECO:0000313" key="20">
    <source>
        <dbReference type="EMBL" id="GMH58469.1"/>
    </source>
</evidence>
<dbReference type="GO" id="GO:0005886">
    <property type="term" value="C:plasma membrane"/>
    <property type="evidence" value="ECO:0007669"/>
    <property type="project" value="TreeGrafter"/>
</dbReference>
<proteinExistence type="inferred from homology"/>
<dbReference type="InterPro" id="IPR004837">
    <property type="entry name" value="NaCa_Exmemb"/>
</dbReference>
<keyword evidence="3" id="KW-0813">Transport</keyword>
<evidence type="ECO:0000256" key="9">
    <source>
        <dbReference type="ARBA" id="ARBA00022837"/>
    </source>
</evidence>
<feature type="transmembrane region" description="Helical" evidence="18">
    <location>
        <begin position="192"/>
        <end position="211"/>
    </location>
</feature>
<evidence type="ECO:0000256" key="4">
    <source>
        <dbReference type="ARBA" id="ARBA00022449"/>
    </source>
</evidence>
<dbReference type="GO" id="GO:0015293">
    <property type="term" value="F:symporter activity"/>
    <property type="evidence" value="ECO:0007669"/>
    <property type="project" value="UniProtKB-KW"/>
</dbReference>
<keyword evidence="10" id="KW-0769">Symport</keyword>
<keyword evidence="8" id="KW-0732">Signal</keyword>
<evidence type="ECO:0000256" key="7">
    <source>
        <dbReference type="ARBA" id="ARBA00022692"/>
    </source>
</evidence>
<evidence type="ECO:0000256" key="1">
    <source>
        <dbReference type="ARBA" id="ARBA00004141"/>
    </source>
</evidence>
<evidence type="ECO:0000256" key="18">
    <source>
        <dbReference type="SAM" id="Phobius"/>
    </source>
</evidence>
<dbReference type="GO" id="GO:0006874">
    <property type="term" value="P:intracellular calcium ion homeostasis"/>
    <property type="evidence" value="ECO:0007669"/>
    <property type="project" value="TreeGrafter"/>
</dbReference>
<feature type="transmembrane region" description="Helical" evidence="18">
    <location>
        <begin position="401"/>
        <end position="419"/>
    </location>
</feature>
<comment type="subcellular location">
    <subcellularLocation>
        <location evidence="1">Membrane</location>
        <topology evidence="1">Multi-pass membrane protein</topology>
    </subcellularLocation>
</comment>
<evidence type="ECO:0000256" key="17">
    <source>
        <dbReference type="SAM" id="MobiDB-lite"/>
    </source>
</evidence>
<dbReference type="Proteomes" id="UP001165122">
    <property type="component" value="Unassembled WGS sequence"/>
</dbReference>
<dbReference type="GO" id="GO:0008273">
    <property type="term" value="F:calcium, potassium:sodium antiporter activity"/>
    <property type="evidence" value="ECO:0007669"/>
    <property type="project" value="TreeGrafter"/>
</dbReference>
<evidence type="ECO:0000256" key="16">
    <source>
        <dbReference type="ARBA" id="ARBA00023201"/>
    </source>
</evidence>
<evidence type="ECO:0000256" key="8">
    <source>
        <dbReference type="ARBA" id="ARBA00022729"/>
    </source>
</evidence>
<feature type="transmembrane region" description="Helical" evidence="18">
    <location>
        <begin position="132"/>
        <end position="155"/>
    </location>
</feature>
<dbReference type="Gene3D" id="1.20.1420.30">
    <property type="entry name" value="NCX, central ion-binding region"/>
    <property type="match status" value="2"/>
</dbReference>
<keyword evidence="13" id="KW-0915">Sodium</keyword>
<feature type="transmembrane region" description="Helical" evidence="18">
    <location>
        <begin position="330"/>
        <end position="351"/>
    </location>
</feature>
<evidence type="ECO:0000313" key="21">
    <source>
        <dbReference type="Proteomes" id="UP001165122"/>
    </source>
</evidence>
<dbReference type="FunFam" id="1.20.1420.30:FF:000009">
    <property type="entry name" value="sodium/potassium/calcium exchanger 5 isoform X2"/>
    <property type="match status" value="1"/>
</dbReference>
<feature type="domain" description="Sodium/calcium exchanger membrane region" evidence="19">
    <location>
        <begin position="333"/>
        <end position="480"/>
    </location>
</feature>